<comment type="caution">
    <text evidence="4">The sequence shown here is derived from an EMBL/GenBank/DDBJ whole genome shotgun (WGS) entry which is preliminary data.</text>
</comment>
<dbReference type="InterPro" id="IPR002692">
    <property type="entry name" value="S45"/>
</dbReference>
<dbReference type="CDD" id="cd03747">
    <property type="entry name" value="Ntn_PGA_like"/>
    <property type="match status" value="1"/>
</dbReference>
<evidence type="ECO:0000313" key="4">
    <source>
        <dbReference type="EMBL" id="MFC4634973.1"/>
    </source>
</evidence>
<dbReference type="InterPro" id="IPR043147">
    <property type="entry name" value="Penicillin_amidase_A-knob"/>
</dbReference>
<comment type="similarity">
    <text evidence="1">Belongs to the peptidase S45 family.</text>
</comment>
<dbReference type="RefSeq" id="WP_379979744.1">
    <property type="nucleotide sequence ID" value="NZ_JBHSFV010000008.1"/>
</dbReference>
<dbReference type="InterPro" id="IPR014395">
    <property type="entry name" value="Pen/GL7ACA/AHL_acylase"/>
</dbReference>
<protein>
    <submittedName>
        <fullName evidence="4">Penicillin acylase family protein</fullName>
    </submittedName>
</protein>
<dbReference type="InterPro" id="IPR029055">
    <property type="entry name" value="Ntn_hydrolases_N"/>
</dbReference>
<gene>
    <name evidence="4" type="ORF">ACFO3O_13715</name>
</gene>
<dbReference type="Gene3D" id="2.30.120.10">
    <property type="match status" value="1"/>
</dbReference>
<dbReference type="Gene3D" id="3.60.20.10">
    <property type="entry name" value="Glutamine Phosphoribosylpyrophosphate, subunit 1, domain 1"/>
    <property type="match status" value="1"/>
</dbReference>
<dbReference type="PIRSF" id="PIRSF001227">
    <property type="entry name" value="Pen_acylase"/>
    <property type="match status" value="1"/>
</dbReference>
<dbReference type="EMBL" id="JBHSFV010000008">
    <property type="protein sequence ID" value="MFC4634973.1"/>
    <property type="molecule type" value="Genomic_DNA"/>
</dbReference>
<dbReference type="PANTHER" id="PTHR34218:SF4">
    <property type="entry name" value="ACYL-HOMOSERINE LACTONE ACYLASE QUIP"/>
    <property type="match status" value="1"/>
</dbReference>
<evidence type="ECO:0000313" key="5">
    <source>
        <dbReference type="Proteomes" id="UP001596043"/>
    </source>
</evidence>
<dbReference type="Pfam" id="PF01804">
    <property type="entry name" value="Penicil_amidase"/>
    <property type="match status" value="1"/>
</dbReference>
<keyword evidence="2" id="KW-0378">Hydrolase</keyword>
<name>A0ABV9HYH3_9FLAO</name>
<sequence length="775" mass="89744">MKLVKTALVLVLCIVWIYTTNYQLKPFNSVGELLSYKTGLLSVPIEENGINNYESDYKPNIYVDDLGIPHIYSDNQNDAAFGLGFMHAKDRYFQMELITRTVQGRMSEILSDKTLGSDRFWKPYEFERKSEELLETYKEKSPEFYEYLLAYAAGVNEYLTTSKSIDPLYRAIGEKPTIWEPQYSLLVTWYMSYTLTYFDQHVMHQEMITTLSQEEKNYFYPMQPEGLKTILPSTHIAVQDTITKKYLEKVVAQNNVNEFLSPNKFEKGVGSNNWAVSKTKTNNQATMLANDPHLLLSLPEAFYEAHLIYGSLNVYGFSIPGVPVIVSGHNDAISWGITNGEWDLIDRYHLKVKDDNAYYYEGQWVPFEKKQYTIKIKGYDDFIMTQNNTVQGKVIKEGDQYYAQHWYASNKSYSIESMYKMMKSQNWDNFTSALQDYGYPPQNFIYSDVEDNIGIVCAGKLPDRGQNYRGGLLDGSLTYTQIKSIDTLWKTYNPDKKFLLSANQQPIQNDIYFGQHGLKDDYRVERIYKLLENNDNWGLEEIQKMQSDQVDLSFNDFKGLLEKYKINKENTKIVALLNQWDGTMSSNSKEALVYESVRVMTIIESQKFAQRQLKVKLVPSFKQYVKYLKDDQYQLSGRISKQEQVNVILTKADSILTKRFGNQWEDTTYSEISNFSIDNILSIPGLGEEIHDASGNTNTINLNTGSIHPVYRAVYHMKKDQVKAYTVLAGGQSGHVNSIHYKDQLQLWRDGKHKETQFEKKPNQLKNIENIISFK</sequence>
<accession>A0ABV9HYH3</accession>
<dbReference type="Proteomes" id="UP001596043">
    <property type="component" value="Unassembled WGS sequence"/>
</dbReference>
<evidence type="ECO:0000256" key="1">
    <source>
        <dbReference type="ARBA" id="ARBA00006586"/>
    </source>
</evidence>
<dbReference type="InterPro" id="IPR043146">
    <property type="entry name" value="Penicillin_amidase_N_B-knob"/>
</dbReference>
<dbReference type="PANTHER" id="PTHR34218">
    <property type="entry name" value="PEPTIDASE S45 PENICILLIN AMIDASE"/>
    <property type="match status" value="1"/>
</dbReference>
<evidence type="ECO:0000256" key="3">
    <source>
        <dbReference type="ARBA" id="ARBA00023145"/>
    </source>
</evidence>
<keyword evidence="3" id="KW-0865">Zymogen</keyword>
<dbReference type="SUPFAM" id="SSF56235">
    <property type="entry name" value="N-terminal nucleophile aminohydrolases (Ntn hydrolases)"/>
    <property type="match status" value="1"/>
</dbReference>
<keyword evidence="5" id="KW-1185">Reference proteome</keyword>
<evidence type="ECO:0000256" key="2">
    <source>
        <dbReference type="ARBA" id="ARBA00022801"/>
    </source>
</evidence>
<dbReference type="Gene3D" id="1.10.1400.10">
    <property type="match status" value="1"/>
</dbReference>
<organism evidence="4 5">
    <name type="scientific">Dokdonia ponticola</name>
    <dbReference type="NCBI Taxonomy" id="2041041"/>
    <lineage>
        <taxon>Bacteria</taxon>
        <taxon>Pseudomonadati</taxon>
        <taxon>Bacteroidota</taxon>
        <taxon>Flavobacteriia</taxon>
        <taxon>Flavobacteriales</taxon>
        <taxon>Flavobacteriaceae</taxon>
        <taxon>Dokdonia</taxon>
    </lineage>
</organism>
<reference evidence="5" key="1">
    <citation type="journal article" date="2019" name="Int. J. Syst. Evol. Microbiol.">
        <title>The Global Catalogue of Microorganisms (GCM) 10K type strain sequencing project: providing services to taxonomists for standard genome sequencing and annotation.</title>
        <authorList>
            <consortium name="The Broad Institute Genomics Platform"/>
            <consortium name="The Broad Institute Genome Sequencing Center for Infectious Disease"/>
            <person name="Wu L."/>
            <person name="Ma J."/>
        </authorList>
    </citation>
    <scope>NUCLEOTIDE SEQUENCE [LARGE SCALE GENOMIC DNA]</scope>
    <source>
        <strain evidence="5">YJ-61-S</strain>
    </source>
</reference>
<dbReference type="InterPro" id="IPR023343">
    <property type="entry name" value="Penicillin_amidase_dom1"/>
</dbReference>
<proteinExistence type="inferred from homology"/>
<dbReference type="Gene3D" id="1.10.439.10">
    <property type="entry name" value="Penicillin Amidohydrolase, domain 1"/>
    <property type="match status" value="1"/>
</dbReference>